<accession>A0ABT8CPV8</accession>
<keyword evidence="1" id="KW-0472">Membrane</keyword>
<evidence type="ECO:0000313" key="2">
    <source>
        <dbReference type="EMBL" id="MDN3705597.1"/>
    </source>
</evidence>
<protein>
    <submittedName>
        <fullName evidence="2">Uncharacterized protein</fullName>
    </submittedName>
</protein>
<evidence type="ECO:0000313" key="3">
    <source>
        <dbReference type="Proteomes" id="UP001242368"/>
    </source>
</evidence>
<keyword evidence="1" id="KW-1133">Transmembrane helix</keyword>
<dbReference type="EMBL" id="JAUFQU010000001">
    <property type="protein sequence ID" value="MDN3705597.1"/>
    <property type="molecule type" value="Genomic_DNA"/>
</dbReference>
<keyword evidence="1" id="KW-0812">Transmembrane</keyword>
<proteinExistence type="predicted"/>
<organism evidence="2 3">
    <name type="scientific">Paenimyroides ceti</name>
    <dbReference type="NCBI Taxonomy" id="395087"/>
    <lineage>
        <taxon>Bacteria</taxon>
        <taxon>Pseudomonadati</taxon>
        <taxon>Bacteroidota</taxon>
        <taxon>Flavobacteriia</taxon>
        <taxon>Flavobacteriales</taxon>
        <taxon>Flavobacteriaceae</taxon>
        <taxon>Paenimyroides</taxon>
    </lineage>
</organism>
<evidence type="ECO:0000256" key="1">
    <source>
        <dbReference type="SAM" id="Phobius"/>
    </source>
</evidence>
<gene>
    <name evidence="2" type="ORF">QW060_00425</name>
</gene>
<name>A0ABT8CPV8_9FLAO</name>
<comment type="caution">
    <text evidence="2">The sequence shown here is derived from an EMBL/GenBank/DDBJ whole genome shotgun (WGS) entry which is preliminary data.</text>
</comment>
<dbReference type="Proteomes" id="UP001242368">
    <property type="component" value="Unassembled WGS sequence"/>
</dbReference>
<dbReference type="RefSeq" id="WP_290361760.1">
    <property type="nucleotide sequence ID" value="NZ_JAUFQU010000001.1"/>
</dbReference>
<feature type="transmembrane region" description="Helical" evidence="1">
    <location>
        <begin position="6"/>
        <end position="22"/>
    </location>
</feature>
<sequence>MKEIIQNLALILIPSLSTWLLTKRKNKAEIRTAEIKAEVTAAEFYRGLLDDAMKRLNVAITTIGIQDQKINSLNSHVEYLKGELKKYKQHNEKTA</sequence>
<keyword evidence="3" id="KW-1185">Reference proteome</keyword>
<reference evidence="3" key="1">
    <citation type="journal article" date="2019" name="Int. J. Syst. Evol. Microbiol.">
        <title>The Global Catalogue of Microorganisms (GCM) 10K type strain sequencing project: providing services to taxonomists for standard genome sequencing and annotation.</title>
        <authorList>
            <consortium name="The Broad Institute Genomics Platform"/>
            <consortium name="The Broad Institute Genome Sequencing Center for Infectious Disease"/>
            <person name="Wu L."/>
            <person name="Ma J."/>
        </authorList>
    </citation>
    <scope>NUCLEOTIDE SEQUENCE [LARGE SCALE GENOMIC DNA]</scope>
    <source>
        <strain evidence="3">CECT 7184</strain>
    </source>
</reference>